<evidence type="ECO:0000259" key="1">
    <source>
        <dbReference type="Pfam" id="PF00078"/>
    </source>
</evidence>
<dbReference type="GO" id="GO:0003964">
    <property type="term" value="F:RNA-directed DNA polymerase activity"/>
    <property type="evidence" value="ECO:0007669"/>
    <property type="project" value="UniProtKB-KW"/>
</dbReference>
<dbReference type="InterPro" id="IPR000477">
    <property type="entry name" value="RT_dom"/>
</dbReference>
<dbReference type="OrthoDB" id="6754185at2759"/>
<dbReference type="Pfam" id="PF00078">
    <property type="entry name" value="RVT_1"/>
    <property type="match status" value="1"/>
</dbReference>
<organism evidence="2 3">
    <name type="scientific">Stichopus japonicus</name>
    <name type="common">Sea cucumber</name>
    <dbReference type="NCBI Taxonomy" id="307972"/>
    <lineage>
        <taxon>Eukaryota</taxon>
        <taxon>Metazoa</taxon>
        <taxon>Echinodermata</taxon>
        <taxon>Eleutherozoa</taxon>
        <taxon>Echinozoa</taxon>
        <taxon>Holothuroidea</taxon>
        <taxon>Aspidochirotacea</taxon>
        <taxon>Aspidochirotida</taxon>
        <taxon>Stichopodidae</taxon>
        <taxon>Apostichopus</taxon>
    </lineage>
</organism>
<sequence>MENPQGPDILIEEVEEAVKNLRNGKTPGCDGIRAEELKALDSKGMEMLTSLCNEMYRSGELPKELKHSQFITIPKKSNATDCTDYRTISLMSHVTKILLSIIIRRNARTIEQEIGDTTIRFRPGMGTREGLFNLRIILDKYLEIGQEVHICFIDYEKAFDSFRFQHKACNKKKNGEIPRPFNPAVCFRDMDTL</sequence>
<proteinExistence type="predicted"/>
<gene>
    <name evidence="2" type="ORF">BSL78_15120</name>
</gene>
<accession>A0A2G8KJ40</accession>
<dbReference type="PANTHER" id="PTHR19446">
    <property type="entry name" value="REVERSE TRANSCRIPTASES"/>
    <property type="match status" value="1"/>
</dbReference>
<dbReference type="SUPFAM" id="SSF56672">
    <property type="entry name" value="DNA/RNA polymerases"/>
    <property type="match status" value="1"/>
</dbReference>
<name>A0A2G8KJ40_STIJA</name>
<reference evidence="2 3" key="1">
    <citation type="journal article" date="2017" name="PLoS Biol.">
        <title>The sea cucumber genome provides insights into morphological evolution and visceral regeneration.</title>
        <authorList>
            <person name="Zhang X."/>
            <person name="Sun L."/>
            <person name="Yuan J."/>
            <person name="Sun Y."/>
            <person name="Gao Y."/>
            <person name="Zhang L."/>
            <person name="Li S."/>
            <person name="Dai H."/>
            <person name="Hamel J.F."/>
            <person name="Liu C."/>
            <person name="Yu Y."/>
            <person name="Liu S."/>
            <person name="Lin W."/>
            <person name="Guo K."/>
            <person name="Jin S."/>
            <person name="Xu P."/>
            <person name="Storey K.B."/>
            <person name="Huan P."/>
            <person name="Zhang T."/>
            <person name="Zhou Y."/>
            <person name="Zhang J."/>
            <person name="Lin C."/>
            <person name="Li X."/>
            <person name="Xing L."/>
            <person name="Huo D."/>
            <person name="Sun M."/>
            <person name="Wang L."/>
            <person name="Mercier A."/>
            <person name="Li F."/>
            <person name="Yang H."/>
            <person name="Xiang J."/>
        </authorList>
    </citation>
    <scope>NUCLEOTIDE SEQUENCE [LARGE SCALE GENOMIC DNA]</scope>
    <source>
        <strain evidence="2">Shaxun</strain>
        <tissue evidence="2">Muscle</tissue>
    </source>
</reference>
<protein>
    <submittedName>
        <fullName evidence="2">Putative RNA-directed DNA polymerase from mobile element jockey-like</fullName>
    </submittedName>
</protein>
<evidence type="ECO:0000313" key="2">
    <source>
        <dbReference type="EMBL" id="PIK48019.1"/>
    </source>
</evidence>
<feature type="domain" description="Reverse transcriptase" evidence="1">
    <location>
        <begin position="73"/>
        <end position="172"/>
    </location>
</feature>
<dbReference type="EMBL" id="MRZV01000545">
    <property type="protein sequence ID" value="PIK48019.1"/>
    <property type="molecule type" value="Genomic_DNA"/>
</dbReference>
<dbReference type="AlphaFoldDB" id="A0A2G8KJ40"/>
<keyword evidence="2" id="KW-0695">RNA-directed DNA polymerase</keyword>
<keyword evidence="3" id="KW-1185">Reference proteome</keyword>
<dbReference type="InterPro" id="IPR043502">
    <property type="entry name" value="DNA/RNA_pol_sf"/>
</dbReference>
<keyword evidence="2" id="KW-0548">Nucleotidyltransferase</keyword>
<dbReference type="Proteomes" id="UP000230750">
    <property type="component" value="Unassembled WGS sequence"/>
</dbReference>
<dbReference type="STRING" id="307972.A0A2G8KJ40"/>
<evidence type="ECO:0000313" key="3">
    <source>
        <dbReference type="Proteomes" id="UP000230750"/>
    </source>
</evidence>
<comment type="caution">
    <text evidence="2">The sequence shown here is derived from an EMBL/GenBank/DDBJ whole genome shotgun (WGS) entry which is preliminary data.</text>
</comment>
<keyword evidence="2" id="KW-0808">Transferase</keyword>